<evidence type="ECO:0000313" key="1">
    <source>
        <dbReference type="EMBL" id="URI06299.1"/>
    </source>
</evidence>
<dbReference type="InterPro" id="IPR007410">
    <property type="entry name" value="LpqE-like"/>
</dbReference>
<accession>A0ABY4S509</accession>
<keyword evidence="2" id="KW-1185">Reference proteome</keyword>
<dbReference type="PROSITE" id="PS51318">
    <property type="entry name" value="TAT"/>
    <property type="match status" value="1"/>
</dbReference>
<proteinExistence type="predicted"/>
<dbReference type="PANTHER" id="PTHR36302">
    <property type="entry name" value="BLR7088 PROTEIN"/>
    <property type="match status" value="1"/>
</dbReference>
<dbReference type="Proteomes" id="UP001056201">
    <property type="component" value="Chromosome 1"/>
</dbReference>
<evidence type="ECO:0000313" key="2">
    <source>
        <dbReference type="Proteomes" id="UP001056201"/>
    </source>
</evidence>
<dbReference type="RefSeq" id="WP_250194562.1">
    <property type="nucleotide sequence ID" value="NZ_CP097635.1"/>
</dbReference>
<dbReference type="Gene3D" id="2.60.40.1890">
    <property type="entry name" value="PCu(A)C copper chaperone"/>
    <property type="match status" value="1"/>
</dbReference>
<name>A0ABY4S509_AQUTE</name>
<sequence length="152" mass="17079">MHHPIQRRRLLRHGLQAGVSLSLASLLPQARACEYFSPHLRITHPYTRATQPGETSIAVTMKFDEVTRADRLVGVQTPVAEGAEIGGLLARPTVDFMIPEGEETWLREDRSYLRLVGLKHPLQVARTYPMTLLFEHGGPVPATLNIDYARFL</sequence>
<dbReference type="InterPro" id="IPR058248">
    <property type="entry name" value="Lxx211020-like"/>
</dbReference>
<reference evidence="1" key="1">
    <citation type="submission" date="2022-05" db="EMBL/GenBank/DDBJ databases">
        <title>An RpoN-dependent PEP-CTERM gene is involved in floc formation of an Aquincola tertiaricarbonis strain.</title>
        <authorList>
            <person name="Qiu D."/>
            <person name="Xia M."/>
        </authorList>
    </citation>
    <scope>NUCLEOTIDE SEQUENCE</scope>
    <source>
        <strain evidence="1">RN12</strain>
    </source>
</reference>
<protein>
    <submittedName>
        <fullName evidence="1">Copper chaperone PCu(A)C</fullName>
    </submittedName>
</protein>
<dbReference type="PANTHER" id="PTHR36302:SF1">
    <property type="entry name" value="COPPER CHAPERONE PCU(A)C"/>
    <property type="match status" value="1"/>
</dbReference>
<dbReference type="Pfam" id="PF04314">
    <property type="entry name" value="PCuAC"/>
    <property type="match status" value="1"/>
</dbReference>
<dbReference type="SUPFAM" id="SSF110087">
    <property type="entry name" value="DR1885-like metal-binding protein"/>
    <property type="match status" value="1"/>
</dbReference>
<dbReference type="EMBL" id="CP097635">
    <property type="protein sequence ID" value="URI06299.1"/>
    <property type="molecule type" value="Genomic_DNA"/>
</dbReference>
<gene>
    <name evidence="1" type="ORF">MW290_10245</name>
</gene>
<dbReference type="InterPro" id="IPR006311">
    <property type="entry name" value="TAT_signal"/>
</dbReference>
<dbReference type="InterPro" id="IPR036182">
    <property type="entry name" value="PCuAC_sf"/>
</dbReference>
<organism evidence="1 2">
    <name type="scientific">Aquincola tertiaricarbonis</name>
    <dbReference type="NCBI Taxonomy" id="391953"/>
    <lineage>
        <taxon>Bacteria</taxon>
        <taxon>Pseudomonadati</taxon>
        <taxon>Pseudomonadota</taxon>
        <taxon>Betaproteobacteria</taxon>
        <taxon>Burkholderiales</taxon>
        <taxon>Sphaerotilaceae</taxon>
        <taxon>Aquincola</taxon>
    </lineage>
</organism>